<keyword evidence="4" id="KW-0325">Glycoprotein</keyword>
<evidence type="ECO:0000313" key="7">
    <source>
        <dbReference type="Ensembl" id="ENSNFUP00015039713.1"/>
    </source>
</evidence>
<evidence type="ECO:0000256" key="3">
    <source>
        <dbReference type="ARBA" id="ARBA00023136"/>
    </source>
</evidence>
<proteinExistence type="predicted"/>
<feature type="signal peptide" evidence="5">
    <location>
        <begin position="1"/>
        <end position="17"/>
    </location>
</feature>
<evidence type="ECO:0000313" key="8">
    <source>
        <dbReference type="Proteomes" id="UP000694548"/>
    </source>
</evidence>
<dbReference type="AlphaFoldDB" id="A0A8C6P7R8"/>
<evidence type="ECO:0000256" key="1">
    <source>
        <dbReference type="ARBA" id="ARBA00004370"/>
    </source>
</evidence>
<dbReference type="InterPro" id="IPR003599">
    <property type="entry name" value="Ig_sub"/>
</dbReference>
<evidence type="ECO:0000256" key="2">
    <source>
        <dbReference type="ARBA" id="ARBA00022729"/>
    </source>
</evidence>
<dbReference type="InterPro" id="IPR015631">
    <property type="entry name" value="CD2/SLAM_rcpt"/>
</dbReference>
<dbReference type="Ensembl" id="ENSNFUT00015041454.1">
    <property type="protein sequence ID" value="ENSNFUP00015039713.1"/>
    <property type="gene ID" value="ENSNFUG00015019134.1"/>
</dbReference>
<dbReference type="InterPro" id="IPR013783">
    <property type="entry name" value="Ig-like_fold"/>
</dbReference>
<reference evidence="7" key="3">
    <citation type="submission" date="2025-09" db="UniProtKB">
        <authorList>
            <consortium name="Ensembl"/>
        </authorList>
    </citation>
    <scope>IDENTIFICATION</scope>
</reference>
<dbReference type="GO" id="GO:0016020">
    <property type="term" value="C:membrane"/>
    <property type="evidence" value="ECO:0007669"/>
    <property type="project" value="UniProtKB-SubCell"/>
</dbReference>
<dbReference type="PANTHER" id="PTHR12080:SF48">
    <property type="entry name" value="IMMUNOGLOBULIN SUBTYPE DOMAIN-CONTAINING PROTEIN"/>
    <property type="match status" value="1"/>
</dbReference>
<name>A0A8C6P7R8_NOTFU</name>
<reference evidence="7" key="2">
    <citation type="submission" date="2025-08" db="UniProtKB">
        <authorList>
            <consortium name="Ensembl"/>
        </authorList>
    </citation>
    <scope>IDENTIFICATION</scope>
</reference>
<feature type="chain" id="PRO_5034480112" description="Immunoglobulin domain-containing protein" evidence="5">
    <location>
        <begin position="18"/>
        <end position="238"/>
    </location>
</feature>
<protein>
    <recommendedName>
        <fullName evidence="6">Immunoglobulin domain-containing protein</fullName>
    </recommendedName>
</protein>
<comment type="subcellular location">
    <subcellularLocation>
        <location evidence="1">Membrane</location>
    </subcellularLocation>
</comment>
<feature type="domain" description="Immunoglobulin" evidence="6">
    <location>
        <begin position="18"/>
        <end position="117"/>
    </location>
</feature>
<keyword evidence="3" id="KW-0472">Membrane</keyword>
<dbReference type="Gene3D" id="2.60.40.10">
    <property type="entry name" value="Immunoglobulins"/>
    <property type="match status" value="1"/>
</dbReference>
<organism evidence="7 8">
    <name type="scientific">Nothobranchius furzeri</name>
    <name type="common">Turquoise killifish</name>
    <dbReference type="NCBI Taxonomy" id="105023"/>
    <lineage>
        <taxon>Eukaryota</taxon>
        <taxon>Metazoa</taxon>
        <taxon>Chordata</taxon>
        <taxon>Craniata</taxon>
        <taxon>Vertebrata</taxon>
        <taxon>Euteleostomi</taxon>
        <taxon>Actinopterygii</taxon>
        <taxon>Neopterygii</taxon>
        <taxon>Teleostei</taxon>
        <taxon>Neoteleostei</taxon>
        <taxon>Acanthomorphata</taxon>
        <taxon>Ovalentaria</taxon>
        <taxon>Atherinomorphae</taxon>
        <taxon>Cyprinodontiformes</taxon>
        <taxon>Nothobranchiidae</taxon>
        <taxon>Nothobranchius</taxon>
    </lineage>
</organism>
<keyword evidence="8" id="KW-1185">Reference proteome</keyword>
<reference evidence="7" key="1">
    <citation type="submission" date="2014-08" db="EMBL/GenBank/DDBJ databases">
        <authorList>
            <person name="Senf B."/>
            <person name="Petzold A."/>
            <person name="Downie B.R."/>
            <person name="Koch P."/>
            <person name="Platzer M."/>
        </authorList>
    </citation>
    <scope>NUCLEOTIDE SEQUENCE [LARGE SCALE GENOMIC DNA]</scope>
    <source>
        <strain evidence="7">GRZ</strain>
    </source>
</reference>
<evidence type="ECO:0000256" key="4">
    <source>
        <dbReference type="ARBA" id="ARBA00023180"/>
    </source>
</evidence>
<dbReference type="Proteomes" id="UP000694548">
    <property type="component" value="Chromosome sgr04"/>
</dbReference>
<dbReference type="InterPro" id="IPR036179">
    <property type="entry name" value="Ig-like_dom_sf"/>
</dbReference>
<dbReference type="GeneTree" id="ENSGT00940000172777"/>
<dbReference type="PANTHER" id="PTHR12080">
    <property type="entry name" value="SIGNALING LYMPHOCYTIC ACTIVATION MOLECULE"/>
    <property type="match status" value="1"/>
</dbReference>
<dbReference type="SMART" id="SM00409">
    <property type="entry name" value="IG"/>
    <property type="match status" value="1"/>
</dbReference>
<evidence type="ECO:0000259" key="6">
    <source>
        <dbReference type="SMART" id="SM00409"/>
    </source>
</evidence>
<sequence>CHCYLLGLCLLVVPVTSISEAVGYVGEDITLPFGANASLSLSVIEWSILSNNTLIATYRNGAIKLDRFHLYKGRLTLNAQTGDLTILNLSQKDAMEYTVRAEHASTEIQKKIRLAVKRESPTIRVNYTTATETGCFLLLTCSSPDDGVGFFWKVQPHCWHSWNNTEGDPSQLVAYCNTQESVEFTCTSKRQKETMEAISTEFKIKCDGKVLTVNSFTASCFLIRKPPTASAFERFYCF</sequence>
<dbReference type="SUPFAM" id="SSF48726">
    <property type="entry name" value="Immunoglobulin"/>
    <property type="match status" value="1"/>
</dbReference>
<keyword evidence="2 5" id="KW-0732">Signal</keyword>
<accession>A0A8C6P7R8</accession>
<evidence type="ECO:0000256" key="5">
    <source>
        <dbReference type="SAM" id="SignalP"/>
    </source>
</evidence>